<dbReference type="InterPro" id="IPR013785">
    <property type="entry name" value="Aldolase_TIM"/>
</dbReference>
<feature type="domain" description="NADH:flavin oxidoreductase/NADH oxidase N-terminal" evidence="10">
    <location>
        <begin position="7"/>
        <end position="330"/>
    </location>
</feature>
<protein>
    <submittedName>
        <fullName evidence="12">FAD-dependent oxidoreductase</fullName>
    </submittedName>
</protein>
<evidence type="ECO:0000256" key="7">
    <source>
        <dbReference type="ARBA" id="ARBA00023002"/>
    </source>
</evidence>
<dbReference type="Gene3D" id="3.40.50.720">
    <property type="entry name" value="NAD(P)-binding Rossmann-like Domain"/>
    <property type="match status" value="1"/>
</dbReference>
<keyword evidence="5" id="KW-0288">FMN</keyword>
<dbReference type="GO" id="GO:0051536">
    <property type="term" value="F:iron-sulfur cluster binding"/>
    <property type="evidence" value="ECO:0007669"/>
    <property type="project" value="UniProtKB-KW"/>
</dbReference>
<dbReference type="PANTHER" id="PTHR42917">
    <property type="entry name" value="2,4-DIENOYL-COA REDUCTASE"/>
    <property type="match status" value="1"/>
</dbReference>
<evidence type="ECO:0000313" key="13">
    <source>
        <dbReference type="Proteomes" id="UP000663499"/>
    </source>
</evidence>
<dbReference type="Gene3D" id="3.20.20.70">
    <property type="entry name" value="Aldolase class I"/>
    <property type="match status" value="1"/>
</dbReference>
<evidence type="ECO:0000256" key="6">
    <source>
        <dbReference type="ARBA" id="ARBA00022723"/>
    </source>
</evidence>
<comment type="similarity">
    <text evidence="3">In the N-terminal section; belongs to the NADH:flavin oxidoreductase/NADH oxidase family.</text>
</comment>
<dbReference type="GO" id="GO:0016491">
    <property type="term" value="F:oxidoreductase activity"/>
    <property type="evidence" value="ECO:0007669"/>
    <property type="project" value="UniProtKB-KW"/>
</dbReference>
<evidence type="ECO:0000259" key="10">
    <source>
        <dbReference type="Pfam" id="PF00724"/>
    </source>
</evidence>
<name>A0A974XNF6_9FIRM</name>
<dbReference type="CDD" id="cd02803">
    <property type="entry name" value="OYE_like_FMN_family"/>
    <property type="match status" value="1"/>
</dbReference>
<dbReference type="KEGG" id="alka:J0B03_03130"/>
<dbReference type="InterPro" id="IPR051793">
    <property type="entry name" value="NADH:flavin_oxidoreductase"/>
</dbReference>
<dbReference type="GO" id="GO:0046872">
    <property type="term" value="F:metal ion binding"/>
    <property type="evidence" value="ECO:0007669"/>
    <property type="project" value="UniProtKB-KW"/>
</dbReference>
<dbReference type="Proteomes" id="UP000663499">
    <property type="component" value="Chromosome"/>
</dbReference>
<dbReference type="InterPro" id="IPR001155">
    <property type="entry name" value="OxRdtase_FMN_N"/>
</dbReference>
<dbReference type="SUPFAM" id="SSF51395">
    <property type="entry name" value="FMN-linked oxidoreductases"/>
    <property type="match status" value="1"/>
</dbReference>
<evidence type="ECO:0000256" key="2">
    <source>
        <dbReference type="ARBA" id="ARBA00001966"/>
    </source>
</evidence>
<evidence type="ECO:0000256" key="3">
    <source>
        <dbReference type="ARBA" id="ARBA00011048"/>
    </source>
</evidence>
<dbReference type="InterPro" id="IPR023753">
    <property type="entry name" value="FAD/NAD-binding_dom"/>
</dbReference>
<dbReference type="PANTHER" id="PTHR42917:SF2">
    <property type="entry name" value="2,4-DIENOYL-COA REDUCTASE [(2E)-ENOYL-COA-PRODUCING]"/>
    <property type="match status" value="1"/>
</dbReference>
<evidence type="ECO:0000256" key="1">
    <source>
        <dbReference type="ARBA" id="ARBA00001917"/>
    </source>
</evidence>
<evidence type="ECO:0000313" key="12">
    <source>
        <dbReference type="EMBL" id="QSX09076.1"/>
    </source>
</evidence>
<feature type="domain" description="FAD/NAD(P)-binding" evidence="11">
    <location>
        <begin position="378"/>
        <end position="620"/>
    </location>
</feature>
<dbReference type="AlphaFoldDB" id="A0A974XNF6"/>
<evidence type="ECO:0000256" key="4">
    <source>
        <dbReference type="ARBA" id="ARBA00022630"/>
    </source>
</evidence>
<proteinExistence type="inferred from homology"/>
<dbReference type="RefSeq" id="WP_207300415.1">
    <property type="nucleotide sequence ID" value="NZ_CP071444.1"/>
</dbReference>
<dbReference type="Gene3D" id="3.50.50.60">
    <property type="entry name" value="FAD/NAD(P)-binding domain"/>
    <property type="match status" value="1"/>
</dbReference>
<accession>A0A974XNF6</accession>
<keyword evidence="8" id="KW-0408">Iron</keyword>
<keyword evidence="6" id="KW-0479">Metal-binding</keyword>
<comment type="cofactor">
    <cofactor evidence="2">
        <name>[4Fe-4S] cluster</name>
        <dbReference type="ChEBI" id="CHEBI:49883"/>
    </cofactor>
</comment>
<dbReference type="PRINTS" id="PR00469">
    <property type="entry name" value="PNDRDTASEII"/>
</dbReference>
<dbReference type="Pfam" id="PF07992">
    <property type="entry name" value="Pyr_redox_2"/>
    <property type="match status" value="1"/>
</dbReference>
<dbReference type="InterPro" id="IPR036188">
    <property type="entry name" value="FAD/NAD-bd_sf"/>
</dbReference>
<gene>
    <name evidence="12" type="ORF">J0B03_03130</name>
</gene>
<dbReference type="Pfam" id="PF00724">
    <property type="entry name" value="Oxidored_FMN"/>
    <property type="match status" value="1"/>
</dbReference>
<evidence type="ECO:0000256" key="9">
    <source>
        <dbReference type="ARBA" id="ARBA00023014"/>
    </source>
</evidence>
<dbReference type="GO" id="GO:0010181">
    <property type="term" value="F:FMN binding"/>
    <property type="evidence" value="ECO:0007669"/>
    <property type="project" value="InterPro"/>
</dbReference>
<evidence type="ECO:0000259" key="11">
    <source>
        <dbReference type="Pfam" id="PF07992"/>
    </source>
</evidence>
<dbReference type="PRINTS" id="PR00368">
    <property type="entry name" value="FADPNR"/>
</dbReference>
<organism evidence="12 13">
    <name type="scientific">Alkalibacter rhizosphaerae</name>
    <dbReference type="NCBI Taxonomy" id="2815577"/>
    <lineage>
        <taxon>Bacteria</taxon>
        <taxon>Bacillati</taxon>
        <taxon>Bacillota</taxon>
        <taxon>Clostridia</taxon>
        <taxon>Eubacteriales</taxon>
        <taxon>Eubacteriaceae</taxon>
        <taxon>Alkalibacter</taxon>
    </lineage>
</organism>
<keyword evidence="9" id="KW-0411">Iron-sulfur</keyword>
<sequence>MNPKYQKVFTPIRIGNMLVKNRIEVSPAAPRLASPEGLVTPELIEWTRTLAKGGAGIVTVGISQVTPLQAPREHMSGFCVNMGSNLVIPGLRALADAVHRHGAKASIELAGFAGHTMPKEGESPIDAMSVEDIQHWIRLFADAAERALKADMDMILLHGGHGILISNFFSPLFNHRTDKYGGNIENRARFACELLEAIRERVGNKLAIEFRLSADELVPGGAKLEETIEFIKIIQDKIDLVHVSAGLLLDDAMVPITTQPTYLKRGYNAHFAASIKRAPGIKVPVTTVGSIDLDLAAEIIENEDADMCAMIRTLIADPDSVNKARTGREAEIRPCIRCVLCLNRTHGMEPLLVACAVNPRAGREVELSCSHFPATTPKKVVVIGGGPAGMEAACDAADKGHQVVLFEEKDILGGTLRLAVVPDFKDDLKRYLQWAIRRTTNHPGVDLRLATKATRETVAAEDPDAVIVAVGAVANMPPIPGLDGRNVAWVGDVESGVKDTGENVVIAGGGLTGCETALNLARKGKNVTIVEMVDREAMLQVSPIPMTALLQLLDKEGVAILDNHRLIRVEENSLIAEGPKGEMERSFDTLVVSLGVKPNTQEASLFSDLCDDVFYIGDCTSNRGTLYTATTGGYNAALDL</sequence>
<dbReference type="EMBL" id="CP071444">
    <property type="protein sequence ID" value="QSX09076.1"/>
    <property type="molecule type" value="Genomic_DNA"/>
</dbReference>
<keyword evidence="4" id="KW-0285">Flavoprotein</keyword>
<evidence type="ECO:0000256" key="8">
    <source>
        <dbReference type="ARBA" id="ARBA00023004"/>
    </source>
</evidence>
<dbReference type="SUPFAM" id="SSF51905">
    <property type="entry name" value="FAD/NAD(P)-binding domain"/>
    <property type="match status" value="1"/>
</dbReference>
<keyword evidence="7" id="KW-0560">Oxidoreductase</keyword>
<reference evidence="12" key="1">
    <citation type="submission" date="2021-03" db="EMBL/GenBank/DDBJ databases">
        <title>Alkalibacter marinus sp. nov., isolated from tidal flat sediment.</title>
        <authorList>
            <person name="Namirimu T."/>
            <person name="Yang J.-A."/>
            <person name="Yang S.-H."/>
            <person name="Kim Y.-J."/>
            <person name="Kwon K.K."/>
        </authorList>
    </citation>
    <scope>NUCLEOTIDE SEQUENCE</scope>
    <source>
        <strain evidence="12">ES005</strain>
    </source>
</reference>
<keyword evidence="13" id="KW-1185">Reference proteome</keyword>
<comment type="cofactor">
    <cofactor evidence="1">
        <name>FMN</name>
        <dbReference type="ChEBI" id="CHEBI:58210"/>
    </cofactor>
</comment>
<evidence type="ECO:0000256" key="5">
    <source>
        <dbReference type="ARBA" id="ARBA00022643"/>
    </source>
</evidence>